<accession>A0A9W9Y8L0</accession>
<feature type="domain" description="RPAP1/MINIYO-like TPR repeats" evidence="1">
    <location>
        <begin position="609"/>
        <end position="824"/>
    </location>
</feature>
<dbReference type="Pfam" id="PF25766">
    <property type="entry name" value="TPR_RPAP1"/>
    <property type="match status" value="1"/>
</dbReference>
<keyword evidence="3" id="KW-1185">Reference proteome</keyword>
<dbReference type="InterPro" id="IPR057989">
    <property type="entry name" value="TPR_RPAP1/MINIYO-like"/>
</dbReference>
<comment type="caution">
    <text evidence="2">The sequence shown here is derived from an EMBL/GenBank/DDBJ whole genome shotgun (WGS) entry which is preliminary data.</text>
</comment>
<reference evidence="2" key="1">
    <citation type="submission" date="2023-01" db="EMBL/GenBank/DDBJ databases">
        <title>Genome assembly of the deep-sea coral Lophelia pertusa.</title>
        <authorList>
            <person name="Herrera S."/>
            <person name="Cordes E."/>
        </authorList>
    </citation>
    <scope>NUCLEOTIDE SEQUENCE</scope>
    <source>
        <strain evidence="2">USNM1676648</strain>
        <tissue evidence="2">Polyp</tissue>
    </source>
</reference>
<dbReference type="Proteomes" id="UP001163046">
    <property type="component" value="Unassembled WGS sequence"/>
</dbReference>
<dbReference type="InterPro" id="IPR027417">
    <property type="entry name" value="P-loop_NTPase"/>
</dbReference>
<evidence type="ECO:0000259" key="1">
    <source>
        <dbReference type="Pfam" id="PF25766"/>
    </source>
</evidence>
<organism evidence="2 3">
    <name type="scientific">Desmophyllum pertusum</name>
    <dbReference type="NCBI Taxonomy" id="174260"/>
    <lineage>
        <taxon>Eukaryota</taxon>
        <taxon>Metazoa</taxon>
        <taxon>Cnidaria</taxon>
        <taxon>Anthozoa</taxon>
        <taxon>Hexacorallia</taxon>
        <taxon>Scleractinia</taxon>
        <taxon>Caryophylliina</taxon>
        <taxon>Caryophylliidae</taxon>
        <taxon>Desmophyllum</taxon>
    </lineage>
</organism>
<dbReference type="PANTHER" id="PTHR21483">
    <property type="entry name" value="RNA POLYMERASE II-ASSOCIATED PROTEIN 1"/>
    <property type="match status" value="1"/>
</dbReference>
<dbReference type="AlphaFoldDB" id="A0A9W9Y8L0"/>
<proteinExistence type="predicted"/>
<protein>
    <submittedName>
        <fullName evidence="2">RNA polymerase II associated protein 1</fullName>
    </submittedName>
</protein>
<name>A0A9W9Y8L0_9CNID</name>
<dbReference type="EMBL" id="MU827813">
    <property type="protein sequence ID" value="KAJ7323463.1"/>
    <property type="molecule type" value="Genomic_DNA"/>
</dbReference>
<dbReference type="Gene3D" id="3.40.50.300">
    <property type="entry name" value="P-loop containing nucleotide triphosphate hydrolases"/>
    <property type="match status" value="1"/>
</dbReference>
<dbReference type="PANTHER" id="PTHR21483:SF18">
    <property type="entry name" value="RNA POLYMERASE II-ASSOCIATED PROTEIN 1"/>
    <property type="match status" value="1"/>
</dbReference>
<evidence type="ECO:0000313" key="2">
    <source>
        <dbReference type="EMBL" id="KAJ7323463.1"/>
    </source>
</evidence>
<sequence length="882" mass="98067">MNILPRLRYILEVCCPVAPTVHDILDILTRISQHSTQTANQVLRYPRLMETIFANFLPLSWKTSESKSGIVYGQPVSAAMRLARAVCCAGRHMAATLISKYNLIDRLMRYTALSPRNMQVELQEAYSLYTESLRTWRVCILYGLGCDAVREMYSTFIEHLQSIQSLSILTAAPEENSEQSCAAAIFGIIEAAMHAAGATADQTAPEEHHGKDSFPPLALNWSHVTGFLPLIGGCVTKWVMEILDCDPSSNLQVENLCLLSGAVAALTALYSKSSDQVSYSPVDTLQQLEQLTSTVLVPLVDSNVLDWCFMQISSAFNKTRGSKLFRKAIPSLPDFGSLELIEKPGTPPAKSNSTELIGFTSSLMQLLCQVTKLHKGITTKLSAVLCKKAVLEYLNIVVESQDVPLSFFSRQEHHLQYFLAKLANNVVFDVTRNITGHIVVVISPLVNLMKDQVENLKKLSIPAIEVSESDEYSSYVSLWHEAALSLFSTIFPGDEFYAFDLLSTILLNAKFFCGRNGPSSVGVTKDLSEMSLATPPLPSTCDTTAASRGELIAQAHKNLPCIRSTFMCAFQGMKHPLDTSRSLSLRQVRNVQSFLVPTCAGPLQPADWMLLPIVDLYNQAISIEMKGEGIGTITGPAVSIVTTTLQLVLLLEEWRPSCLRHVSMASRIARLMCVFLTGSDLFLNSGIHNYLSALLRICTSPSKLDQLDFNSPIPGLTSFYDLTPRSSFGDALFGCFVTLPLAQKHDVKFRRAVWDEHIGVLRALSIPLDQLPIPLEEFLYPVEQNQSLLALYLRALATQAVRPRWSPLFYLVAVHHVNSFIFQRIDPENVRHDVLYYYKPAATNSSEPFEKFTNLPADRQLLLRNRGMLEECRKIYQTMASA</sequence>
<dbReference type="GO" id="GO:0006366">
    <property type="term" value="P:transcription by RNA polymerase II"/>
    <property type="evidence" value="ECO:0007669"/>
    <property type="project" value="InterPro"/>
</dbReference>
<evidence type="ECO:0000313" key="3">
    <source>
        <dbReference type="Proteomes" id="UP001163046"/>
    </source>
</evidence>
<dbReference type="OrthoDB" id="348201at2759"/>
<gene>
    <name evidence="2" type="primary">RPAP1_3</name>
    <name evidence="2" type="ORF">OS493_031386</name>
</gene>
<dbReference type="InterPro" id="IPR039913">
    <property type="entry name" value="RPAP1/Rba50"/>
</dbReference>